<sequence length="405" mass="45865">MLDRETEPRDRVSQDDSSPCPNDGGRKVSTNKHLPTHAKAKRRPRRRGEINNVQCRILLLLLGLGAANTVQLRLWLGRKDLGPHLRDLEERKLATQHHQRSLDGGRWPSVWSITKRGCREALSLESQSPSLGSDLLGPGVRPPETRNGFAPNPTPDEHSRHRIKATSLALDLAHEFKRVDDVTVVSIWAEALLAPKVRINGKTMAMADCNDMDRHLNSTGFYLVRELGLIPPNGGTRVSGELPWIRPDMTLVLDVHGRRRYVLVEYANTQRPGQMRRKFDAYALFAYWGRHALQAEFTVLFVADKPPYPYARASARRLAVAVMGRDAQDEYLIRWRFRRFPFLFADRGAVTNHVAHAYKPESFPLTKGTNVAAVLGNSPDREGLDRLEYVGLLETLLAPEHRQRL</sequence>
<accession>A0ABY5PM45</accession>
<dbReference type="RefSeq" id="WP_353866187.1">
    <property type="nucleotide sequence ID" value="NZ_CP088295.1"/>
</dbReference>
<organism evidence="2 3">
    <name type="scientific">Svornostia abyssi</name>
    <dbReference type="NCBI Taxonomy" id="2898438"/>
    <lineage>
        <taxon>Bacteria</taxon>
        <taxon>Bacillati</taxon>
        <taxon>Actinomycetota</taxon>
        <taxon>Thermoleophilia</taxon>
        <taxon>Solirubrobacterales</taxon>
        <taxon>Baekduiaceae</taxon>
        <taxon>Svornostia</taxon>
    </lineage>
</organism>
<keyword evidence="3" id="KW-1185">Reference proteome</keyword>
<gene>
    <name evidence="2" type="ORF">LRS13_09545</name>
</gene>
<evidence type="ECO:0000313" key="2">
    <source>
        <dbReference type="EMBL" id="UUY05743.1"/>
    </source>
</evidence>
<evidence type="ECO:0000256" key="1">
    <source>
        <dbReference type="SAM" id="MobiDB-lite"/>
    </source>
</evidence>
<feature type="region of interest" description="Disordered" evidence="1">
    <location>
        <begin position="1"/>
        <end position="47"/>
    </location>
</feature>
<name>A0ABY5PM45_9ACTN</name>
<evidence type="ECO:0000313" key="3">
    <source>
        <dbReference type="Proteomes" id="UP001058860"/>
    </source>
</evidence>
<proteinExistence type="predicted"/>
<dbReference type="Proteomes" id="UP001058860">
    <property type="component" value="Chromosome"/>
</dbReference>
<protein>
    <submittedName>
        <fullName evidence="2">Uncharacterized protein</fullName>
    </submittedName>
</protein>
<dbReference type="EMBL" id="CP088295">
    <property type="protein sequence ID" value="UUY05743.1"/>
    <property type="molecule type" value="Genomic_DNA"/>
</dbReference>
<feature type="compositionally biased region" description="Basic and acidic residues" evidence="1">
    <location>
        <begin position="1"/>
        <end position="14"/>
    </location>
</feature>
<feature type="region of interest" description="Disordered" evidence="1">
    <location>
        <begin position="132"/>
        <end position="161"/>
    </location>
</feature>
<feature type="compositionally biased region" description="Basic residues" evidence="1">
    <location>
        <begin position="34"/>
        <end position="46"/>
    </location>
</feature>
<reference evidence="3" key="1">
    <citation type="submission" date="2021-11" db="EMBL/GenBank/DDBJ databases">
        <title>Cultivation dependent microbiological survey of springs from the worlds oldest radium mine currently devoted to the extraction of radon-saturated water.</title>
        <authorList>
            <person name="Kapinusova G."/>
            <person name="Smrhova T."/>
            <person name="Strejcek M."/>
            <person name="Suman J."/>
            <person name="Jani K."/>
            <person name="Pajer P."/>
            <person name="Uhlik O."/>
        </authorList>
    </citation>
    <scope>NUCLEOTIDE SEQUENCE [LARGE SCALE GENOMIC DNA]</scope>
    <source>
        <strain evidence="3">J379</strain>
    </source>
</reference>